<feature type="region of interest" description="Disordered" evidence="10">
    <location>
        <begin position="412"/>
        <end position="470"/>
    </location>
</feature>
<evidence type="ECO:0000256" key="3">
    <source>
        <dbReference type="ARBA" id="ARBA00022705"/>
    </source>
</evidence>
<feature type="compositionally biased region" description="Basic and acidic residues" evidence="10">
    <location>
        <begin position="133"/>
        <end position="143"/>
    </location>
</feature>
<dbReference type="SUPFAM" id="SSF57903">
    <property type="entry name" value="FYVE/PHD zinc finger"/>
    <property type="match status" value="1"/>
</dbReference>
<sequence>MESPRSAKRRKVDATSTPEATSTPTNGTGRLSARRANASSAAKVNGTPLQVKATSATAPRPSNTTISARKSTGNDEMHVYDDFEGANGTPTVTRTSSTRAKSRLDASERRAISNQAAAHGLNSLRARLNARVAAEEKAKKAKADQLAASGASAQAVGGAEEATQQEQEEAAEEEEEDEASREGTPRSSTRPRKATAKVLQQEEEERKENERTKFEEEQYEKAIRRMAAKAKAAEMLQAKSKAGSVRGEGTPAKGRTATPKANGDSAVKRTATPKSTNVKKKGEESAKTIKVSAATPKSAAKQAVAEVAPALEEEVPEDTACKICGKLTSPKTNMMVVCDGCENAYHQKCHNPPIANRLIKDEDSEWFCVECVFRRGATTGATATVVPKRKAGRPPKPKPVVAIQRAVDVLDESEDEATPLSFTANDEHRPVTDKETPPQARELSPMILDLPSEPPPPRLPSQPATPAKSPVKTLLQPVAKPLQALSSADLSIAHDDLEALQYTVLEQVTGRRPNSLIGLDSEINQISNLVDQTISAGESNSLLVIGARGSGKSAAVESILRDQAQKQADAFHVVRLDGFIHTDDKIALREIWRQLGREMQSDDFEASAGKSYADALTTLLALLSHPSEFGQEMSEGLNGEHVKSKSVIFVIDEFDLFTTHPRQTLLYNLFDIAQSRKAPILVLGLTTRFDVAEQLEKRVKSRFSHRFVHLGLAKNFDLFKTMCQTCVSLEGARQNNTDVAISANAISAWTALMSDLFSTEEMHHHLRSIYYTTKSLPAFKSSLLVPLSTLLPLRSFPSPPNPHLHACPTLLQTLILSLSPTHPQLQEPDTKLPLLTSLSTLQLSLLIGAARLSIIHSTDVVSFALSYEEYKTLASRARISAGSASLSAAGASPFASKTSNNPAAGGMGTGGRGGGGGGINRVYSKPTARNAWEGLVSTGFIVAENASLTSSLSASTKTNAGKAGGGAGAGAGGGVGGMSKDSALFRVDVLLEEIAELGGRLEGMGGAMGRWCREI</sequence>
<evidence type="ECO:0000256" key="5">
    <source>
        <dbReference type="ARBA" id="ARBA00022771"/>
    </source>
</evidence>
<dbReference type="PANTHER" id="PTHR12087">
    <property type="entry name" value="ORIGIN RECOGNITION COMPLEX SUBUNIT 4"/>
    <property type="match status" value="1"/>
</dbReference>
<gene>
    <name evidence="12" type="ORF">AAFC00_004521</name>
</gene>
<dbReference type="PROSITE" id="PS01359">
    <property type="entry name" value="ZF_PHD_1"/>
    <property type="match status" value="1"/>
</dbReference>
<dbReference type="Gene3D" id="3.30.40.10">
    <property type="entry name" value="Zinc/RING finger domain, C3HC4 (zinc finger)"/>
    <property type="match status" value="1"/>
</dbReference>
<dbReference type="Proteomes" id="UP001562354">
    <property type="component" value="Unassembled WGS sequence"/>
</dbReference>
<dbReference type="InterPro" id="IPR041664">
    <property type="entry name" value="AAA_16"/>
</dbReference>
<accession>A0ABR3P2S8</accession>
<dbReference type="InterPro" id="IPR019786">
    <property type="entry name" value="Zinc_finger_PHD-type_CS"/>
</dbReference>
<comment type="subcellular location">
    <subcellularLocation>
        <location evidence="1">Nucleus</location>
    </subcellularLocation>
</comment>
<feature type="compositionally biased region" description="Acidic residues" evidence="10">
    <location>
        <begin position="166"/>
        <end position="179"/>
    </location>
</feature>
<keyword evidence="4" id="KW-0479">Metal-binding</keyword>
<name>A0ABR3P2S8_9PEZI</name>
<dbReference type="InterPro" id="IPR001965">
    <property type="entry name" value="Znf_PHD"/>
</dbReference>
<dbReference type="SUPFAM" id="SSF52540">
    <property type="entry name" value="P-loop containing nucleoside triphosphate hydrolases"/>
    <property type="match status" value="1"/>
</dbReference>
<feature type="compositionally biased region" description="Low complexity" evidence="10">
    <location>
        <begin position="14"/>
        <end position="42"/>
    </location>
</feature>
<dbReference type="RefSeq" id="XP_069196592.1">
    <property type="nucleotide sequence ID" value="XM_069344176.1"/>
</dbReference>
<feature type="compositionally biased region" description="Polar residues" evidence="10">
    <location>
        <begin position="52"/>
        <end position="71"/>
    </location>
</feature>
<comment type="similarity">
    <text evidence="2">Belongs to the ORC4 family.</text>
</comment>
<feature type="compositionally biased region" description="Low complexity" evidence="10">
    <location>
        <begin position="144"/>
        <end position="165"/>
    </location>
</feature>
<dbReference type="PROSITE" id="PS50016">
    <property type="entry name" value="ZF_PHD_2"/>
    <property type="match status" value="1"/>
</dbReference>
<feature type="compositionally biased region" description="Basic and acidic residues" evidence="10">
    <location>
        <begin position="102"/>
        <end position="111"/>
    </location>
</feature>
<keyword evidence="5 9" id="KW-0863">Zinc-finger</keyword>
<dbReference type="EMBL" id="JBFMKM010000016">
    <property type="protein sequence ID" value="KAL1296910.1"/>
    <property type="molecule type" value="Genomic_DNA"/>
</dbReference>
<feature type="compositionally biased region" description="Basic residues" evidence="10">
    <location>
        <begin position="1"/>
        <end position="11"/>
    </location>
</feature>
<dbReference type="GeneID" id="95978221"/>
<feature type="compositionally biased region" description="Basic and acidic residues" evidence="10">
    <location>
        <begin position="425"/>
        <end position="436"/>
    </location>
</feature>
<keyword evidence="7" id="KW-0238">DNA-binding</keyword>
<evidence type="ECO:0000256" key="4">
    <source>
        <dbReference type="ARBA" id="ARBA00022723"/>
    </source>
</evidence>
<dbReference type="PANTHER" id="PTHR12087:SF0">
    <property type="entry name" value="ORIGIN RECOGNITION COMPLEX SUBUNIT 4"/>
    <property type="match status" value="1"/>
</dbReference>
<dbReference type="InterPro" id="IPR027417">
    <property type="entry name" value="P-loop_NTPase"/>
</dbReference>
<dbReference type="InterPro" id="IPR019787">
    <property type="entry name" value="Znf_PHD-finger"/>
</dbReference>
<dbReference type="Gene3D" id="3.40.50.300">
    <property type="entry name" value="P-loop containing nucleotide triphosphate hydrolases"/>
    <property type="match status" value="1"/>
</dbReference>
<feature type="region of interest" description="Disordered" evidence="10">
    <location>
        <begin position="890"/>
        <end position="912"/>
    </location>
</feature>
<dbReference type="Pfam" id="PF14629">
    <property type="entry name" value="ORC4_C"/>
    <property type="match status" value="1"/>
</dbReference>
<dbReference type="InterPro" id="IPR016527">
    <property type="entry name" value="ORC4"/>
</dbReference>
<feature type="compositionally biased region" description="Polar residues" evidence="10">
    <location>
        <begin position="88"/>
        <end position="99"/>
    </location>
</feature>
<evidence type="ECO:0000313" key="13">
    <source>
        <dbReference type="Proteomes" id="UP001562354"/>
    </source>
</evidence>
<evidence type="ECO:0000256" key="1">
    <source>
        <dbReference type="ARBA" id="ARBA00004123"/>
    </source>
</evidence>
<evidence type="ECO:0000256" key="6">
    <source>
        <dbReference type="ARBA" id="ARBA00022833"/>
    </source>
</evidence>
<dbReference type="Pfam" id="PF13191">
    <property type="entry name" value="AAA_16"/>
    <property type="match status" value="1"/>
</dbReference>
<feature type="region of interest" description="Disordered" evidence="10">
    <location>
        <begin position="1"/>
        <end position="218"/>
    </location>
</feature>
<keyword evidence="6" id="KW-0862">Zinc</keyword>
<evidence type="ECO:0000256" key="9">
    <source>
        <dbReference type="PROSITE-ProRule" id="PRU00146"/>
    </source>
</evidence>
<comment type="caution">
    <text evidence="12">The sequence shown here is derived from an EMBL/GenBank/DDBJ whole genome shotgun (WGS) entry which is preliminary data.</text>
</comment>
<feature type="region of interest" description="Disordered" evidence="10">
    <location>
        <begin position="234"/>
        <end position="289"/>
    </location>
</feature>
<evidence type="ECO:0000256" key="10">
    <source>
        <dbReference type="SAM" id="MobiDB-lite"/>
    </source>
</evidence>
<dbReference type="InterPro" id="IPR032705">
    <property type="entry name" value="ORC4_C"/>
</dbReference>
<feature type="compositionally biased region" description="Basic and acidic residues" evidence="10">
    <location>
        <begin position="204"/>
        <end position="218"/>
    </location>
</feature>
<organism evidence="12 13">
    <name type="scientific">Neodothiora populina</name>
    <dbReference type="NCBI Taxonomy" id="2781224"/>
    <lineage>
        <taxon>Eukaryota</taxon>
        <taxon>Fungi</taxon>
        <taxon>Dikarya</taxon>
        <taxon>Ascomycota</taxon>
        <taxon>Pezizomycotina</taxon>
        <taxon>Dothideomycetes</taxon>
        <taxon>Dothideomycetidae</taxon>
        <taxon>Dothideales</taxon>
        <taxon>Dothioraceae</taxon>
        <taxon>Neodothiora</taxon>
    </lineage>
</organism>
<keyword evidence="8" id="KW-0539">Nucleus</keyword>
<dbReference type="Pfam" id="PF00628">
    <property type="entry name" value="PHD"/>
    <property type="match status" value="1"/>
</dbReference>
<evidence type="ECO:0000259" key="11">
    <source>
        <dbReference type="PROSITE" id="PS50016"/>
    </source>
</evidence>
<feature type="domain" description="PHD-type" evidence="11">
    <location>
        <begin position="318"/>
        <end position="374"/>
    </location>
</feature>
<feature type="compositionally biased region" description="Basic and acidic residues" evidence="10">
    <location>
        <begin position="72"/>
        <end position="81"/>
    </location>
</feature>
<reference evidence="12 13" key="1">
    <citation type="submission" date="2024-07" db="EMBL/GenBank/DDBJ databases">
        <title>Draft sequence of the Neodothiora populina.</title>
        <authorList>
            <person name="Drown D.D."/>
            <person name="Schuette U.S."/>
            <person name="Buechlein A.B."/>
            <person name="Rusch D.R."/>
            <person name="Winton L.W."/>
            <person name="Adams G.A."/>
        </authorList>
    </citation>
    <scope>NUCLEOTIDE SEQUENCE [LARGE SCALE GENOMIC DNA]</scope>
    <source>
        <strain evidence="12 13">CPC 39397</strain>
    </source>
</reference>
<protein>
    <recommendedName>
        <fullName evidence="11">PHD-type domain-containing protein</fullName>
    </recommendedName>
</protein>
<evidence type="ECO:0000313" key="12">
    <source>
        <dbReference type="EMBL" id="KAL1296910.1"/>
    </source>
</evidence>
<dbReference type="InterPro" id="IPR013083">
    <property type="entry name" value="Znf_RING/FYVE/PHD"/>
</dbReference>
<evidence type="ECO:0000256" key="8">
    <source>
        <dbReference type="ARBA" id="ARBA00023242"/>
    </source>
</evidence>
<keyword evidence="3" id="KW-0235">DNA replication</keyword>
<evidence type="ECO:0000256" key="2">
    <source>
        <dbReference type="ARBA" id="ARBA00005334"/>
    </source>
</evidence>
<dbReference type="CDD" id="cd15502">
    <property type="entry name" value="PHD_Phf1p_Phf2p_like"/>
    <property type="match status" value="1"/>
</dbReference>
<keyword evidence="13" id="KW-1185">Reference proteome</keyword>
<dbReference type="SMART" id="SM00249">
    <property type="entry name" value="PHD"/>
    <property type="match status" value="1"/>
</dbReference>
<dbReference type="InterPro" id="IPR011011">
    <property type="entry name" value="Znf_FYVE_PHD"/>
</dbReference>
<evidence type="ECO:0000256" key="7">
    <source>
        <dbReference type="ARBA" id="ARBA00023125"/>
    </source>
</evidence>
<proteinExistence type="inferred from homology"/>